<dbReference type="OrthoDB" id="3565018at2759"/>
<proteinExistence type="predicted"/>
<feature type="signal peptide" evidence="1">
    <location>
        <begin position="1"/>
        <end position="19"/>
    </location>
</feature>
<dbReference type="HOGENOM" id="CLU_451270_0_0_1"/>
<dbReference type="InterPro" id="IPR056002">
    <property type="entry name" value="DUF7580"/>
</dbReference>
<reference evidence="3 4" key="1">
    <citation type="journal article" date="2014" name="BMC Genomics">
        <title>Comparative genomics of the major fungal agents of human and animal Sporotrichosis: Sporothrix schenckii and Sporothrix brasiliensis.</title>
        <authorList>
            <person name="Teixeira M.M."/>
            <person name="de Almeida L.G."/>
            <person name="Kubitschek-Barreira P."/>
            <person name="Alves F.L."/>
            <person name="Kioshima E.S."/>
            <person name="Abadio A.K."/>
            <person name="Fernandes L."/>
            <person name="Derengowski L.S."/>
            <person name="Ferreira K.S."/>
            <person name="Souza R.C."/>
            <person name="Ruiz J.C."/>
            <person name="de Andrade N.C."/>
            <person name="Paes H.C."/>
            <person name="Nicola A.M."/>
            <person name="Albuquerque P."/>
            <person name="Gerber A.L."/>
            <person name="Martins V.P."/>
            <person name="Peconick L.D."/>
            <person name="Neto A.V."/>
            <person name="Chaucanez C.B."/>
            <person name="Silva P.A."/>
            <person name="Cunha O.L."/>
            <person name="de Oliveira F.F."/>
            <person name="dos Santos T.C."/>
            <person name="Barros A.L."/>
            <person name="Soares M.A."/>
            <person name="de Oliveira L.M."/>
            <person name="Marini M.M."/>
            <person name="Villalobos-Duno H."/>
            <person name="Cunha M.M."/>
            <person name="de Hoog S."/>
            <person name="da Silveira J.F."/>
            <person name="Henrissat B."/>
            <person name="Nino-Vega G.A."/>
            <person name="Cisalpino P.S."/>
            <person name="Mora-Montes H.M."/>
            <person name="Almeida S.R."/>
            <person name="Stajich J.E."/>
            <person name="Lopes-Bezerra L.M."/>
            <person name="Vasconcelos A.T."/>
            <person name="Felipe M.S."/>
        </authorList>
    </citation>
    <scope>NUCLEOTIDE SEQUENCE [LARGE SCALE GENOMIC DNA]</scope>
    <source>
        <strain evidence="3 4">5110</strain>
    </source>
</reference>
<evidence type="ECO:0000313" key="4">
    <source>
        <dbReference type="Proteomes" id="UP000031575"/>
    </source>
</evidence>
<feature type="domain" description="DUF7580" evidence="2">
    <location>
        <begin position="290"/>
        <end position="540"/>
    </location>
</feature>
<dbReference type="EMBL" id="AWTV01000008">
    <property type="protein sequence ID" value="KIH90766.1"/>
    <property type="molecule type" value="Genomic_DNA"/>
</dbReference>
<dbReference type="PANTHER" id="PTHR35186">
    <property type="entry name" value="ANK_REP_REGION DOMAIN-CONTAINING PROTEIN"/>
    <property type="match status" value="1"/>
</dbReference>
<dbReference type="PANTHER" id="PTHR35186:SF4">
    <property type="entry name" value="PRION-INHIBITION AND PROPAGATION HELO DOMAIN-CONTAINING PROTEIN"/>
    <property type="match status" value="1"/>
</dbReference>
<gene>
    <name evidence="3" type="ORF">SPBR_00413</name>
</gene>
<protein>
    <recommendedName>
        <fullName evidence="2">DUF7580 domain-containing protein</fullName>
    </recommendedName>
</protein>
<keyword evidence="1" id="KW-0732">Signal</keyword>
<dbReference type="GeneID" id="63673653"/>
<dbReference type="Proteomes" id="UP000031575">
    <property type="component" value="Unassembled WGS sequence"/>
</dbReference>
<organism evidence="3 4">
    <name type="scientific">Sporothrix brasiliensis 5110</name>
    <dbReference type="NCBI Taxonomy" id="1398154"/>
    <lineage>
        <taxon>Eukaryota</taxon>
        <taxon>Fungi</taxon>
        <taxon>Dikarya</taxon>
        <taxon>Ascomycota</taxon>
        <taxon>Pezizomycotina</taxon>
        <taxon>Sordariomycetes</taxon>
        <taxon>Sordariomycetidae</taxon>
        <taxon>Ophiostomatales</taxon>
        <taxon>Ophiostomataceae</taxon>
        <taxon>Sporothrix</taxon>
    </lineage>
</organism>
<feature type="chain" id="PRO_5002150573" description="DUF7580 domain-containing protein" evidence="1">
    <location>
        <begin position="20"/>
        <end position="584"/>
    </location>
</feature>
<keyword evidence="4" id="KW-1185">Reference proteome</keyword>
<evidence type="ECO:0000256" key="1">
    <source>
        <dbReference type="SAM" id="SignalP"/>
    </source>
</evidence>
<dbReference type="AlphaFoldDB" id="A0A0C2INZ7"/>
<dbReference type="VEuPathDB" id="FungiDB:SPBR_00413"/>
<evidence type="ECO:0000313" key="3">
    <source>
        <dbReference type="EMBL" id="KIH90766.1"/>
    </source>
</evidence>
<comment type="caution">
    <text evidence="3">The sequence shown here is derived from an EMBL/GenBank/DDBJ whole genome shotgun (WGS) entry which is preliminary data.</text>
</comment>
<name>A0A0C2INZ7_9PEZI</name>
<dbReference type="RefSeq" id="XP_040618776.1">
    <property type="nucleotide sequence ID" value="XM_040758732.1"/>
</dbReference>
<accession>A0A0C2INZ7</accession>
<dbReference type="Pfam" id="PF24476">
    <property type="entry name" value="DUF7580"/>
    <property type="match status" value="1"/>
</dbReference>
<evidence type="ECO:0000259" key="2">
    <source>
        <dbReference type="Pfam" id="PF24476"/>
    </source>
</evidence>
<sequence>MSGMEVIGLALALWPVVGCLNELYSSVKDGSASRWAMTIKVQERIFKECVLKLLQGDEDLSEKDRIGLITGDKSFTSLWQDAEFSARLESRLDKELCMLIKHEVLEISKLVSNLQRYLGGIKTEPVAKRVLPSFRDVKRVLRKDEIKKNLDYLAFHNSALRKLLKTCSSTAYADAKPAANTVQRQSTLQEERQKRIDAQFFNGFHEVLGKSFRCNCPAGHEANLSVTDTMVMFQSSDLSRVMSNLRLRGRSATMESDMTAYDDADDDEDMMSEWIRSTWSRARQGSLSTRPGDNPALLVKYSESRGVQNFTPIPDLCQWIHAVRMSPPNSPKMRTEELQGVLGAHDGKRYTVRAPRQHTALTIVSMEEWLATCGTESKRRRVRAELAMNLAATILQFYPTAWIEKTWTWQNFSVARHESSHNLMITQRFWSLDMPRRQSLKKTPAAAPSKFWSTFQDLDPMLVRLGFGLIELALGKRLADIRMDKDTSAEGGGSGGDSGSSDADLADYYTAVDVLNSNEIEDEIGVTYQRVVEACLRCRVISDVGIKLLKSNSSKFESDLERFVVEPLRRHHSSIWGTAQVTTY</sequence>